<name>A0A261TNS1_9BORD</name>
<dbReference type="RefSeq" id="WP_094800594.1">
    <property type="nucleotide sequence ID" value="NZ_NEVP01000007.1"/>
</dbReference>
<keyword evidence="2" id="KW-1185">Reference proteome</keyword>
<dbReference type="Pfam" id="PF08843">
    <property type="entry name" value="AbiEii"/>
    <property type="match status" value="1"/>
</dbReference>
<accession>A0A261TNS1</accession>
<reference evidence="1 2" key="1">
    <citation type="submission" date="2017-05" db="EMBL/GenBank/DDBJ databases">
        <title>Complete and WGS of Bordetella genogroups.</title>
        <authorList>
            <person name="Spilker T."/>
            <person name="LiPuma J."/>
        </authorList>
    </citation>
    <scope>NUCLEOTIDE SEQUENCE [LARGE SCALE GENOMIC DNA]</scope>
    <source>
        <strain evidence="1 2">AU10456</strain>
    </source>
</reference>
<dbReference type="OrthoDB" id="9780929at2"/>
<dbReference type="InterPro" id="IPR014942">
    <property type="entry name" value="AbiEii"/>
</dbReference>
<evidence type="ECO:0008006" key="3">
    <source>
        <dbReference type="Google" id="ProtNLM"/>
    </source>
</evidence>
<evidence type="ECO:0000313" key="2">
    <source>
        <dbReference type="Proteomes" id="UP000216913"/>
    </source>
</evidence>
<sequence length="344" mass="37451">MADSFLGQPVHTRREALLYASEQLGRLPDLLEKDLWVEWALEVIYSGPLAGGLTFKGGTSLSKAYQIIDRFSEDLDLTCDIRRMLPEHAAESGLPSSAAQEKKWRGLIDVRLPDWIANTFVPGVSAALVAQGLAARLNHAAPDQVELHYPSALDTAERSYVRPTVLFEFGARATGEPHGPMPVSSDIASVSALSDAFELPHATPVVMGLSRTFWEKATAAHVYCMQQRLRAERFARHWYDLAAMFGSVNGTSMIRDRNVADMVAAHKSWFFKHNDAGGNRIDYWQAVRGALVLVPQGAALGALHDDYLRMLDAGLLPEGAPAFDQVLSTCALIEAAANGAAPSP</sequence>
<dbReference type="Gene3D" id="3.10.450.620">
    <property type="entry name" value="JHP933, nucleotidyltransferase-like core domain"/>
    <property type="match status" value="1"/>
</dbReference>
<dbReference type="Proteomes" id="UP000216913">
    <property type="component" value="Unassembled WGS sequence"/>
</dbReference>
<comment type="caution">
    <text evidence="1">The sequence shown here is derived from an EMBL/GenBank/DDBJ whole genome shotgun (WGS) entry which is preliminary data.</text>
</comment>
<organism evidence="1 2">
    <name type="scientific">Bordetella genomosp. 5</name>
    <dbReference type="NCBI Taxonomy" id="1395608"/>
    <lineage>
        <taxon>Bacteria</taxon>
        <taxon>Pseudomonadati</taxon>
        <taxon>Pseudomonadota</taxon>
        <taxon>Betaproteobacteria</taxon>
        <taxon>Burkholderiales</taxon>
        <taxon>Alcaligenaceae</taxon>
        <taxon>Bordetella</taxon>
    </lineage>
</organism>
<gene>
    <name evidence="1" type="ORF">CAL25_13155</name>
</gene>
<dbReference type="EMBL" id="NEVP01000007">
    <property type="protein sequence ID" value="OZI50263.1"/>
    <property type="molecule type" value="Genomic_DNA"/>
</dbReference>
<dbReference type="AlphaFoldDB" id="A0A261TNS1"/>
<evidence type="ECO:0000313" key="1">
    <source>
        <dbReference type="EMBL" id="OZI50263.1"/>
    </source>
</evidence>
<proteinExistence type="predicted"/>
<protein>
    <recommendedName>
        <fullName evidence="3">Nucleotidyl transferase AbiEii/AbiGii toxin family protein</fullName>
    </recommendedName>
</protein>